<dbReference type="PANTHER" id="PTHR43198">
    <property type="entry name" value="BIFUNCTIONAL TH2 PROTEIN"/>
    <property type="match status" value="1"/>
</dbReference>
<proteinExistence type="inferred from homology"/>
<dbReference type="Pfam" id="PF03070">
    <property type="entry name" value="TENA_THI-4"/>
    <property type="match status" value="1"/>
</dbReference>
<gene>
    <name evidence="11" type="primary">tenA</name>
    <name evidence="11" type="ORF">CWR45_03005</name>
</gene>
<evidence type="ECO:0000256" key="4">
    <source>
        <dbReference type="ARBA" id="ARBA00011881"/>
    </source>
</evidence>
<evidence type="ECO:0000256" key="7">
    <source>
        <dbReference type="ARBA" id="ARBA00022977"/>
    </source>
</evidence>
<dbReference type="OrthoDB" id="34166at2"/>
<keyword evidence="12" id="KW-1185">Reference proteome</keyword>
<dbReference type="NCBIfam" id="TIGR04306">
    <property type="entry name" value="salvage_TenA"/>
    <property type="match status" value="1"/>
</dbReference>
<comment type="catalytic activity">
    <reaction evidence="8 9">
        <text>thiamine + H2O = 5-(2-hydroxyethyl)-4-methylthiazole + 4-amino-5-hydroxymethyl-2-methylpyrimidine + H(+)</text>
        <dbReference type="Rhea" id="RHEA:17509"/>
        <dbReference type="ChEBI" id="CHEBI:15377"/>
        <dbReference type="ChEBI" id="CHEBI:15378"/>
        <dbReference type="ChEBI" id="CHEBI:16892"/>
        <dbReference type="ChEBI" id="CHEBI:17957"/>
        <dbReference type="ChEBI" id="CHEBI:18385"/>
        <dbReference type="EC" id="3.5.99.2"/>
    </reaction>
</comment>
<dbReference type="InterPro" id="IPR050967">
    <property type="entry name" value="Thiamine_Salvage_TenA"/>
</dbReference>
<dbReference type="PANTHER" id="PTHR43198:SF2">
    <property type="entry name" value="SI:CH1073-67J19.1-RELATED"/>
    <property type="match status" value="1"/>
</dbReference>
<keyword evidence="9" id="KW-0378">Hydrolase</keyword>
<evidence type="ECO:0000313" key="12">
    <source>
        <dbReference type="Proteomes" id="UP000256520"/>
    </source>
</evidence>
<evidence type="ECO:0000256" key="5">
    <source>
        <dbReference type="ARBA" id="ARBA00012684"/>
    </source>
</evidence>
<dbReference type="Gene3D" id="1.20.910.10">
    <property type="entry name" value="Heme oxygenase-like"/>
    <property type="match status" value="1"/>
</dbReference>
<dbReference type="GO" id="GO:0009229">
    <property type="term" value="P:thiamine diphosphate biosynthetic process"/>
    <property type="evidence" value="ECO:0007669"/>
    <property type="project" value="UniProtKB-UniPathway"/>
</dbReference>
<comment type="subunit">
    <text evidence="4">Homotetramer.</text>
</comment>
<dbReference type="EMBL" id="PIOD01000003">
    <property type="protein sequence ID" value="RDW21228.1"/>
    <property type="molecule type" value="Genomic_DNA"/>
</dbReference>
<comment type="caution">
    <text evidence="11">The sequence shown here is derived from an EMBL/GenBank/DDBJ whole genome shotgun (WGS) entry which is preliminary data.</text>
</comment>
<sequence length="226" mass="26475">MTFTDDLRKENEDIFQMIFDHPFVQGIGKGELPKEAVEHYIKADFEFLNAFIQVYSLALSKSTNRDDMTYFHEQIQFTLFDEVKPHLNFSEYIGVRFEDLQGHPLPPSGDHYIKHMLYHAYTGSLAETLGALLPCPWTYLEIGQELINKYHPTAEHPFHKWIHFYAESGKETEEMRKRLDVLAANAPLEEQQRIKDAFRKSCQLELAFWEMAITYETWSGDMAVTK</sequence>
<dbReference type="GO" id="GO:0050334">
    <property type="term" value="F:thiaminase activity"/>
    <property type="evidence" value="ECO:0007669"/>
    <property type="project" value="UniProtKB-EC"/>
</dbReference>
<keyword evidence="7 9" id="KW-0784">Thiamine biosynthesis</keyword>
<dbReference type="GO" id="GO:0005829">
    <property type="term" value="C:cytosol"/>
    <property type="evidence" value="ECO:0007669"/>
    <property type="project" value="TreeGrafter"/>
</dbReference>
<evidence type="ECO:0000313" key="11">
    <source>
        <dbReference type="EMBL" id="RDW21228.1"/>
    </source>
</evidence>
<evidence type="ECO:0000256" key="8">
    <source>
        <dbReference type="ARBA" id="ARBA00048337"/>
    </source>
</evidence>
<dbReference type="InterPro" id="IPR027574">
    <property type="entry name" value="Thiaminase_II"/>
</dbReference>
<dbReference type="RefSeq" id="WP_115748326.1">
    <property type="nucleotide sequence ID" value="NZ_PIOD01000003.1"/>
</dbReference>
<evidence type="ECO:0000256" key="2">
    <source>
        <dbReference type="ARBA" id="ARBA00004948"/>
    </source>
</evidence>
<evidence type="ECO:0000259" key="10">
    <source>
        <dbReference type="Pfam" id="PF03070"/>
    </source>
</evidence>
<evidence type="ECO:0000256" key="1">
    <source>
        <dbReference type="ARBA" id="ARBA00001881"/>
    </source>
</evidence>
<comment type="catalytic activity">
    <reaction evidence="1 9">
        <text>4-amino-5-aminomethyl-2-methylpyrimidine + H2O = 4-amino-5-hydroxymethyl-2-methylpyrimidine + NH4(+)</text>
        <dbReference type="Rhea" id="RHEA:31799"/>
        <dbReference type="ChEBI" id="CHEBI:15377"/>
        <dbReference type="ChEBI" id="CHEBI:16892"/>
        <dbReference type="ChEBI" id="CHEBI:28938"/>
        <dbReference type="ChEBI" id="CHEBI:63416"/>
        <dbReference type="EC" id="3.5.99.2"/>
    </reaction>
</comment>
<organism evidence="11 12">
    <name type="scientific">Oceanobacillus chungangensis</name>
    <dbReference type="NCBI Taxonomy" id="1229152"/>
    <lineage>
        <taxon>Bacteria</taxon>
        <taxon>Bacillati</taxon>
        <taxon>Bacillota</taxon>
        <taxon>Bacilli</taxon>
        <taxon>Bacillales</taxon>
        <taxon>Bacillaceae</taxon>
        <taxon>Oceanobacillus</taxon>
    </lineage>
</organism>
<protein>
    <recommendedName>
        <fullName evidence="6 9">Aminopyrimidine aminohydrolase</fullName>
        <ecNumber evidence="5 9">3.5.99.2</ecNumber>
    </recommendedName>
</protein>
<feature type="domain" description="Thiaminase-2/PQQC" evidence="10">
    <location>
        <begin position="12"/>
        <end position="214"/>
    </location>
</feature>
<dbReference type="EC" id="3.5.99.2" evidence="5 9"/>
<dbReference type="Proteomes" id="UP000256520">
    <property type="component" value="Unassembled WGS sequence"/>
</dbReference>
<dbReference type="GO" id="GO:0009228">
    <property type="term" value="P:thiamine biosynthetic process"/>
    <property type="evidence" value="ECO:0007669"/>
    <property type="project" value="UniProtKB-KW"/>
</dbReference>
<dbReference type="AlphaFoldDB" id="A0A3D8Q0U5"/>
<evidence type="ECO:0000256" key="6">
    <source>
        <dbReference type="ARBA" id="ARBA00013647"/>
    </source>
</evidence>
<evidence type="ECO:0000256" key="3">
    <source>
        <dbReference type="ARBA" id="ARBA00010264"/>
    </source>
</evidence>
<dbReference type="UniPathway" id="UPA00060"/>
<dbReference type="CDD" id="cd19360">
    <property type="entry name" value="TenA_C_SaTenA-like"/>
    <property type="match status" value="1"/>
</dbReference>
<dbReference type="InterPro" id="IPR004305">
    <property type="entry name" value="Thiaminase-2/PQQC"/>
</dbReference>
<dbReference type="InterPro" id="IPR016084">
    <property type="entry name" value="Haem_Oase-like_multi-hlx"/>
</dbReference>
<name>A0A3D8Q0U5_9BACI</name>
<dbReference type="SUPFAM" id="SSF48613">
    <property type="entry name" value="Heme oxygenase-like"/>
    <property type="match status" value="1"/>
</dbReference>
<comment type="similarity">
    <text evidence="3 9">Belongs to the TenA family.</text>
</comment>
<comment type="pathway">
    <text evidence="2 9">Cofactor biosynthesis; thiamine diphosphate biosynthesis.</text>
</comment>
<reference evidence="12" key="1">
    <citation type="submission" date="2017-11" db="EMBL/GenBank/DDBJ databases">
        <authorList>
            <person name="Zhu W."/>
        </authorList>
    </citation>
    <scope>NUCLEOTIDE SEQUENCE [LARGE SCALE GENOMIC DNA]</scope>
    <source>
        <strain evidence="12">CAU 1051</strain>
    </source>
</reference>
<accession>A0A3D8Q0U5</accession>
<comment type="function">
    <text evidence="9">Catalyzes an amino-pyrimidine hydrolysis reaction at the C5' of the pyrimidine moiety of thiamine compounds, a reaction that is part of a thiamine salvage pathway.</text>
</comment>
<evidence type="ECO:0000256" key="9">
    <source>
        <dbReference type="RuleBase" id="RU363093"/>
    </source>
</evidence>